<dbReference type="EMBL" id="JADEWN010000062">
    <property type="protein sequence ID" value="MBE9192691.1"/>
    <property type="molecule type" value="Genomic_DNA"/>
</dbReference>
<proteinExistence type="predicted"/>
<gene>
    <name evidence="1" type="ORF">IQ230_20520</name>
</gene>
<evidence type="ECO:0000313" key="2">
    <source>
        <dbReference type="Proteomes" id="UP000651156"/>
    </source>
</evidence>
<name>A0ABR9UWL8_9CHRO</name>
<keyword evidence="2" id="KW-1185">Reference proteome</keyword>
<dbReference type="RefSeq" id="WP_178378128.1">
    <property type="nucleotide sequence ID" value="NZ_CAWPMZ010000099.1"/>
</dbReference>
<reference evidence="1 2" key="1">
    <citation type="submission" date="2020-10" db="EMBL/GenBank/DDBJ databases">
        <authorList>
            <person name="Castelo-Branco R."/>
            <person name="Eusebio N."/>
            <person name="Adriana R."/>
            <person name="Vieira A."/>
            <person name="Brugerolle De Fraissinette N."/>
            <person name="Rezende De Castro R."/>
            <person name="Schneider M.P."/>
            <person name="Vasconcelos V."/>
            <person name="Leao P.N."/>
        </authorList>
    </citation>
    <scope>NUCLEOTIDE SEQUENCE [LARGE SCALE GENOMIC DNA]</scope>
    <source>
        <strain evidence="1 2">LEGE 06123</strain>
    </source>
</reference>
<evidence type="ECO:0000313" key="1">
    <source>
        <dbReference type="EMBL" id="MBE9192691.1"/>
    </source>
</evidence>
<protein>
    <submittedName>
        <fullName evidence="1">Uncharacterized protein</fullName>
    </submittedName>
</protein>
<sequence>MRFNIMIEVVVFVSVVLVLTSALFAYIQRHPVKPSIDSDLVAPTQ</sequence>
<dbReference type="Proteomes" id="UP000651156">
    <property type="component" value="Unassembled WGS sequence"/>
</dbReference>
<organism evidence="1 2">
    <name type="scientific">Gloeocapsopsis crepidinum LEGE 06123</name>
    <dbReference type="NCBI Taxonomy" id="588587"/>
    <lineage>
        <taxon>Bacteria</taxon>
        <taxon>Bacillati</taxon>
        <taxon>Cyanobacteriota</taxon>
        <taxon>Cyanophyceae</taxon>
        <taxon>Oscillatoriophycideae</taxon>
        <taxon>Chroococcales</taxon>
        <taxon>Chroococcaceae</taxon>
        <taxon>Gloeocapsopsis</taxon>
    </lineage>
</organism>
<comment type="caution">
    <text evidence="1">The sequence shown here is derived from an EMBL/GenBank/DDBJ whole genome shotgun (WGS) entry which is preliminary data.</text>
</comment>
<accession>A0ABR9UWL8</accession>